<name>A0AAD7FKR6_9AGAR</name>
<keyword evidence="2" id="KW-1185">Reference proteome</keyword>
<sequence length="364" mass="40837">MAQRLPHELVDLILGQHRLEDSVERKTVARSGLISRDWLPSSRYHLFAQVHLEDHTINSFLDAAHSSPFSLRNFVRSMEIYSKLEYGPERLGELGILPNATSLLISMNRAALAQNRQILSESAPKLTKLALVDCNLPLRCVLYTILAFPSLKSLELRNVNLSYELLPFPSTYPFTTEWSELTLSQFHSEELLKAILALDTVPTFSSLTVDRMLPSVDNSLGEYLRHVGDKLQFLKLGIEEYSATDDMSEDFAALSYSTNLGQLIIEFRLTAIDLSASMLQILPHLQSENLFSIKIMDPLGGCYVNVSHHEQWEELDKALAGAPLENLKTFVVESTATRFVAQLHKLLPLAFARGVLRVGSVQGD</sequence>
<accession>A0AAD7FKR6</accession>
<organism evidence="1 2">
    <name type="scientific">Roridomyces roridus</name>
    <dbReference type="NCBI Taxonomy" id="1738132"/>
    <lineage>
        <taxon>Eukaryota</taxon>
        <taxon>Fungi</taxon>
        <taxon>Dikarya</taxon>
        <taxon>Basidiomycota</taxon>
        <taxon>Agaricomycotina</taxon>
        <taxon>Agaricomycetes</taxon>
        <taxon>Agaricomycetidae</taxon>
        <taxon>Agaricales</taxon>
        <taxon>Marasmiineae</taxon>
        <taxon>Mycenaceae</taxon>
        <taxon>Roridomyces</taxon>
    </lineage>
</organism>
<dbReference type="Gene3D" id="3.80.10.10">
    <property type="entry name" value="Ribonuclease Inhibitor"/>
    <property type="match status" value="1"/>
</dbReference>
<dbReference type="AlphaFoldDB" id="A0AAD7FKR6"/>
<evidence type="ECO:0000313" key="2">
    <source>
        <dbReference type="Proteomes" id="UP001221142"/>
    </source>
</evidence>
<dbReference type="EMBL" id="JARKIF010000012">
    <property type="protein sequence ID" value="KAJ7625632.1"/>
    <property type="molecule type" value="Genomic_DNA"/>
</dbReference>
<proteinExistence type="predicted"/>
<dbReference type="InterPro" id="IPR032675">
    <property type="entry name" value="LRR_dom_sf"/>
</dbReference>
<gene>
    <name evidence="1" type="ORF">FB45DRAFT_1004998</name>
</gene>
<comment type="caution">
    <text evidence="1">The sequence shown here is derived from an EMBL/GenBank/DDBJ whole genome shotgun (WGS) entry which is preliminary data.</text>
</comment>
<dbReference type="Proteomes" id="UP001221142">
    <property type="component" value="Unassembled WGS sequence"/>
</dbReference>
<evidence type="ECO:0000313" key="1">
    <source>
        <dbReference type="EMBL" id="KAJ7625632.1"/>
    </source>
</evidence>
<protein>
    <submittedName>
        <fullName evidence="1">Uncharacterized protein</fullName>
    </submittedName>
</protein>
<reference evidence="1" key="1">
    <citation type="submission" date="2023-03" db="EMBL/GenBank/DDBJ databases">
        <title>Massive genome expansion in bonnet fungi (Mycena s.s.) driven by repeated elements and novel gene families across ecological guilds.</title>
        <authorList>
            <consortium name="Lawrence Berkeley National Laboratory"/>
            <person name="Harder C.B."/>
            <person name="Miyauchi S."/>
            <person name="Viragh M."/>
            <person name="Kuo A."/>
            <person name="Thoen E."/>
            <person name="Andreopoulos B."/>
            <person name="Lu D."/>
            <person name="Skrede I."/>
            <person name="Drula E."/>
            <person name="Henrissat B."/>
            <person name="Morin E."/>
            <person name="Kohler A."/>
            <person name="Barry K."/>
            <person name="LaButti K."/>
            <person name="Morin E."/>
            <person name="Salamov A."/>
            <person name="Lipzen A."/>
            <person name="Mereny Z."/>
            <person name="Hegedus B."/>
            <person name="Baldrian P."/>
            <person name="Stursova M."/>
            <person name="Weitz H."/>
            <person name="Taylor A."/>
            <person name="Grigoriev I.V."/>
            <person name="Nagy L.G."/>
            <person name="Martin F."/>
            <person name="Kauserud H."/>
        </authorList>
    </citation>
    <scope>NUCLEOTIDE SEQUENCE</scope>
    <source>
        <strain evidence="1">9284</strain>
    </source>
</reference>